<protein>
    <submittedName>
        <fullName evidence="2">DUF1707 domain-containing protein</fullName>
    </submittedName>
</protein>
<feature type="domain" description="DUF1707" evidence="1">
    <location>
        <begin position="11"/>
        <end position="63"/>
    </location>
</feature>
<dbReference type="PANTHER" id="PTHR40763:SF5">
    <property type="entry name" value="MEMBRANE PROTEIN"/>
    <property type="match status" value="1"/>
</dbReference>
<evidence type="ECO:0000313" key="3">
    <source>
        <dbReference type="Proteomes" id="UP000664109"/>
    </source>
</evidence>
<dbReference type="PANTHER" id="PTHR40763">
    <property type="entry name" value="MEMBRANE PROTEIN-RELATED"/>
    <property type="match status" value="1"/>
</dbReference>
<reference evidence="2 3" key="1">
    <citation type="journal article" date="2016" name="Arch. Microbiol.">
        <title>Streptomyces zhihengii sp. nov., isolated from rhizospheric soil of Psammosilene tunicoides.</title>
        <authorList>
            <person name="Huang M.J."/>
            <person name="Fei J.J."/>
            <person name="Salam N."/>
            <person name="Kim C.J."/>
            <person name="Hozzein W.N."/>
            <person name="Xiao M."/>
            <person name="Huang H.Q."/>
            <person name="Li W.J."/>
        </authorList>
    </citation>
    <scope>NUCLEOTIDE SEQUENCE [LARGE SCALE GENOMIC DNA]</scope>
    <source>
        <strain evidence="2 3">YIM T102</strain>
    </source>
</reference>
<keyword evidence="3" id="KW-1185">Reference proteome</keyword>
<dbReference type="InterPro" id="IPR012551">
    <property type="entry name" value="DUF1707_SHOCT-like"/>
</dbReference>
<gene>
    <name evidence="2" type="ORF">JE024_30800</name>
</gene>
<dbReference type="EMBL" id="JAFEJA010000002">
    <property type="protein sequence ID" value="MBM9622993.1"/>
    <property type="molecule type" value="Genomic_DNA"/>
</dbReference>
<proteinExistence type="predicted"/>
<evidence type="ECO:0000259" key="1">
    <source>
        <dbReference type="Pfam" id="PF08044"/>
    </source>
</evidence>
<dbReference type="Proteomes" id="UP000664109">
    <property type="component" value="Unassembled WGS sequence"/>
</dbReference>
<accession>A0ABS2V086</accession>
<name>A0ABS2V086_9ACTN</name>
<sequence length="180" mass="19722">MFAMSTNLPELRASHGDRDRVVDVLRIAGGDGRLTSEELEDRVERALVAQTQGELAALVADLPADAMTAEDIVVEQRGGAWSRAGHWTVPRHITVRTKMCRVTLDFTDAVITSGTLRIDADMEHGKLVIVTAPGIAIDTDQLHLTYSQVKRASDDAVPDPRLRIQLVGTLQHAKVVEQRP</sequence>
<dbReference type="Pfam" id="PF08044">
    <property type="entry name" value="DUF1707"/>
    <property type="match status" value="1"/>
</dbReference>
<evidence type="ECO:0000313" key="2">
    <source>
        <dbReference type="EMBL" id="MBM9622993.1"/>
    </source>
</evidence>
<comment type="caution">
    <text evidence="2">The sequence shown here is derived from an EMBL/GenBank/DDBJ whole genome shotgun (WGS) entry which is preliminary data.</text>
</comment>
<organism evidence="2 3">
    <name type="scientific">Streptomyces zhihengii</name>
    <dbReference type="NCBI Taxonomy" id="1818004"/>
    <lineage>
        <taxon>Bacteria</taxon>
        <taxon>Bacillati</taxon>
        <taxon>Actinomycetota</taxon>
        <taxon>Actinomycetes</taxon>
        <taxon>Kitasatosporales</taxon>
        <taxon>Streptomycetaceae</taxon>
        <taxon>Streptomyces</taxon>
    </lineage>
</organism>